<sequence>MITIKKVFRARPKSGFDGWLQDVYNRIERVRDRDENGVVSMACSVDTIRRLHV</sequence>
<comment type="caution">
    <text evidence="1">The sequence shown here is derived from an EMBL/GenBank/DDBJ whole genome shotgun (WGS) entry which is preliminary data.</text>
</comment>
<dbReference type="EMBL" id="BOVK01000011">
    <property type="protein sequence ID" value="GIQ67972.1"/>
    <property type="molecule type" value="Genomic_DNA"/>
</dbReference>
<proteinExistence type="predicted"/>
<reference evidence="1" key="1">
    <citation type="submission" date="2021-04" db="EMBL/GenBank/DDBJ databases">
        <title>Draft genome sequence of Xylanibacillus composti strain K13.</title>
        <authorList>
            <person name="Uke A."/>
            <person name="Chhe C."/>
            <person name="Baramee S."/>
            <person name="Kosugi A."/>
        </authorList>
    </citation>
    <scope>NUCLEOTIDE SEQUENCE</scope>
    <source>
        <strain evidence="1">K13</strain>
    </source>
</reference>
<gene>
    <name evidence="1" type="ORF">XYCOK13_07960</name>
</gene>
<protein>
    <submittedName>
        <fullName evidence="1">Uncharacterized protein</fullName>
    </submittedName>
</protein>
<keyword evidence="2" id="KW-1185">Reference proteome</keyword>
<dbReference type="Proteomes" id="UP000677918">
    <property type="component" value="Unassembled WGS sequence"/>
</dbReference>
<dbReference type="AlphaFoldDB" id="A0A8J4M1L3"/>
<evidence type="ECO:0000313" key="2">
    <source>
        <dbReference type="Proteomes" id="UP000677918"/>
    </source>
</evidence>
<accession>A0A8J4M1L3</accession>
<evidence type="ECO:0000313" key="1">
    <source>
        <dbReference type="EMBL" id="GIQ67972.1"/>
    </source>
</evidence>
<organism evidence="1 2">
    <name type="scientific">Xylanibacillus composti</name>
    <dbReference type="NCBI Taxonomy" id="1572762"/>
    <lineage>
        <taxon>Bacteria</taxon>
        <taxon>Bacillati</taxon>
        <taxon>Bacillota</taxon>
        <taxon>Bacilli</taxon>
        <taxon>Bacillales</taxon>
        <taxon>Paenibacillaceae</taxon>
        <taxon>Xylanibacillus</taxon>
    </lineage>
</organism>
<name>A0A8J4M1L3_9BACL</name>